<dbReference type="InterPro" id="IPR050903">
    <property type="entry name" value="Bact_Chemotaxis_MeTrfase"/>
</dbReference>
<feature type="binding site" evidence="6">
    <location>
        <position position="97"/>
    </location>
    <ligand>
        <name>S-adenosyl-L-methionine</name>
        <dbReference type="ChEBI" id="CHEBI:59789"/>
    </ligand>
</feature>
<dbReference type="SUPFAM" id="SSF53335">
    <property type="entry name" value="S-adenosyl-L-methionine-dependent methyltransferases"/>
    <property type="match status" value="1"/>
</dbReference>
<dbReference type="Proteomes" id="UP000219111">
    <property type="component" value="Unassembled WGS sequence"/>
</dbReference>
<dbReference type="RefSeq" id="WP_097071591.1">
    <property type="nucleotide sequence ID" value="NZ_OBMT01000044.1"/>
</dbReference>
<dbReference type="SUPFAM" id="SSF47757">
    <property type="entry name" value="Chemotaxis receptor methyltransferase CheR, N-terminal domain"/>
    <property type="match status" value="1"/>
</dbReference>
<keyword evidence="3 5" id="KW-0808">Transferase</keyword>
<feature type="binding site" evidence="6">
    <location>
        <position position="137"/>
    </location>
    <ligand>
        <name>S-adenosyl-L-methionine</name>
        <dbReference type="ChEBI" id="CHEBI:59789"/>
    </ligand>
</feature>
<reference evidence="10" key="1">
    <citation type="submission" date="2017-08" db="EMBL/GenBank/DDBJ databases">
        <authorList>
            <person name="Varghese N."/>
            <person name="Submissions S."/>
        </authorList>
    </citation>
    <scope>NUCLEOTIDE SEQUENCE [LARGE SCALE GENOMIC DNA]</scope>
    <source>
        <strain evidence="10">JA276</strain>
    </source>
</reference>
<protein>
    <recommendedName>
        <fullName evidence="5">Chemotaxis protein methyltransferase</fullName>
        <ecNumber evidence="5">2.1.1.80</ecNumber>
    </recommendedName>
</protein>
<dbReference type="PIRSF" id="PIRSF000410">
    <property type="entry name" value="CheR"/>
    <property type="match status" value="1"/>
</dbReference>
<gene>
    <name evidence="9" type="ORF">SAMN05877831_1442</name>
</gene>
<dbReference type="OrthoDB" id="9816309at2"/>
<keyword evidence="2 5" id="KW-0489">Methyltransferase</keyword>
<evidence type="ECO:0000313" key="9">
    <source>
        <dbReference type="EMBL" id="SOC23712.1"/>
    </source>
</evidence>
<dbReference type="GO" id="GO:0032259">
    <property type="term" value="P:methylation"/>
    <property type="evidence" value="ECO:0007669"/>
    <property type="project" value="UniProtKB-KW"/>
</dbReference>
<evidence type="ECO:0000256" key="5">
    <source>
        <dbReference type="PIRNR" id="PIRNR000410"/>
    </source>
</evidence>
<comment type="function">
    <text evidence="5">Methylation of the membrane-bound methyl-accepting chemotaxis proteins (MCP) to form gamma-glutamyl methyl ester residues in MCP.</text>
</comment>
<proteinExistence type="predicted"/>
<dbReference type="InterPro" id="IPR026024">
    <property type="entry name" value="Chemotaxis_MeTrfase_CheR"/>
</dbReference>
<comment type="catalytic activity">
    <reaction evidence="1 5">
        <text>L-glutamyl-[protein] + S-adenosyl-L-methionine = [protein]-L-glutamate 5-O-methyl ester + S-adenosyl-L-homocysteine</text>
        <dbReference type="Rhea" id="RHEA:24452"/>
        <dbReference type="Rhea" id="RHEA-COMP:10208"/>
        <dbReference type="Rhea" id="RHEA-COMP:10311"/>
        <dbReference type="ChEBI" id="CHEBI:29973"/>
        <dbReference type="ChEBI" id="CHEBI:57856"/>
        <dbReference type="ChEBI" id="CHEBI:59789"/>
        <dbReference type="ChEBI" id="CHEBI:82795"/>
        <dbReference type="EC" id="2.1.1.80"/>
    </reaction>
</comment>
<feature type="domain" description="CheR-type methyltransferase" evidence="8">
    <location>
        <begin position="20"/>
        <end position="274"/>
    </location>
</feature>
<dbReference type="InterPro" id="IPR000780">
    <property type="entry name" value="CheR_MeTrfase"/>
</dbReference>
<dbReference type="PANTHER" id="PTHR24422:SF26">
    <property type="entry name" value="CHEMOTAXIS PROTEIN METHYLTRANSFERASE"/>
    <property type="match status" value="1"/>
</dbReference>
<name>A0A285TRS0_9RHOB</name>
<evidence type="ECO:0000256" key="4">
    <source>
        <dbReference type="ARBA" id="ARBA00022691"/>
    </source>
</evidence>
<dbReference type="Pfam" id="PF03705">
    <property type="entry name" value="CheR_N"/>
    <property type="match status" value="1"/>
</dbReference>
<keyword evidence="10" id="KW-1185">Reference proteome</keyword>
<feature type="binding site" evidence="6">
    <location>
        <begin position="239"/>
        <end position="240"/>
    </location>
    <ligand>
        <name>S-adenosyl-L-methionine</name>
        <dbReference type="ChEBI" id="CHEBI:59789"/>
    </ligand>
</feature>
<feature type="binding site" evidence="6">
    <location>
        <begin position="221"/>
        <end position="222"/>
    </location>
    <ligand>
        <name>S-adenosyl-L-methionine</name>
        <dbReference type="ChEBI" id="CHEBI:59789"/>
    </ligand>
</feature>
<feature type="binding site" evidence="6">
    <location>
        <position position="163"/>
    </location>
    <ligand>
        <name>S-adenosyl-L-methionine</name>
        <dbReference type="ChEBI" id="CHEBI:59789"/>
    </ligand>
</feature>
<dbReference type="PRINTS" id="PR00996">
    <property type="entry name" value="CHERMTFRASE"/>
</dbReference>
<organism evidence="9 10">
    <name type="scientific">Rhodobacter maris</name>
    <dbReference type="NCBI Taxonomy" id="446682"/>
    <lineage>
        <taxon>Bacteria</taxon>
        <taxon>Pseudomonadati</taxon>
        <taxon>Pseudomonadota</taxon>
        <taxon>Alphaproteobacteria</taxon>
        <taxon>Rhodobacterales</taxon>
        <taxon>Rhodobacter group</taxon>
        <taxon>Rhodobacter</taxon>
    </lineage>
</organism>
<dbReference type="InterPro" id="IPR029063">
    <property type="entry name" value="SAM-dependent_MTases_sf"/>
</dbReference>
<evidence type="ECO:0000313" key="10">
    <source>
        <dbReference type="Proteomes" id="UP000219111"/>
    </source>
</evidence>
<dbReference type="AlphaFoldDB" id="A0A285TRS0"/>
<feature type="binding site" evidence="6">
    <location>
        <position position="93"/>
    </location>
    <ligand>
        <name>S-adenosyl-L-methionine</name>
        <dbReference type="ChEBI" id="CHEBI:59789"/>
    </ligand>
</feature>
<dbReference type="InterPro" id="IPR022642">
    <property type="entry name" value="CheR_C"/>
</dbReference>
<dbReference type="InterPro" id="IPR036804">
    <property type="entry name" value="CheR_N_sf"/>
</dbReference>
<feature type="binding site" evidence="6">
    <location>
        <position position="91"/>
    </location>
    <ligand>
        <name>S-adenosyl-L-methionine</name>
        <dbReference type="ChEBI" id="CHEBI:59789"/>
    </ligand>
</feature>
<keyword evidence="4 5" id="KW-0949">S-adenosyl-L-methionine</keyword>
<dbReference type="InterPro" id="IPR022641">
    <property type="entry name" value="CheR_N"/>
</dbReference>
<evidence type="ECO:0000256" key="6">
    <source>
        <dbReference type="PIRSR" id="PIRSR000410-1"/>
    </source>
</evidence>
<dbReference type="Pfam" id="PF01739">
    <property type="entry name" value="CheR"/>
    <property type="match status" value="1"/>
</dbReference>
<dbReference type="Gene3D" id="3.40.50.150">
    <property type="entry name" value="Vaccinia Virus protein VP39"/>
    <property type="match status" value="1"/>
</dbReference>
<evidence type="ECO:0000259" key="8">
    <source>
        <dbReference type="PROSITE" id="PS50123"/>
    </source>
</evidence>
<dbReference type="EMBL" id="OBMT01000044">
    <property type="protein sequence ID" value="SOC23712.1"/>
    <property type="molecule type" value="Genomic_DNA"/>
</dbReference>
<dbReference type="CDD" id="cd02440">
    <property type="entry name" value="AdoMet_MTases"/>
    <property type="match status" value="1"/>
</dbReference>
<evidence type="ECO:0000256" key="1">
    <source>
        <dbReference type="ARBA" id="ARBA00001541"/>
    </source>
</evidence>
<evidence type="ECO:0000256" key="7">
    <source>
        <dbReference type="SAM" id="MobiDB-lite"/>
    </source>
</evidence>
<accession>A0A285TRS0</accession>
<dbReference type="PROSITE" id="PS50123">
    <property type="entry name" value="CHER"/>
    <property type="match status" value="1"/>
</dbReference>
<evidence type="ECO:0000256" key="2">
    <source>
        <dbReference type="ARBA" id="ARBA00022603"/>
    </source>
</evidence>
<evidence type="ECO:0000256" key="3">
    <source>
        <dbReference type="ARBA" id="ARBA00022679"/>
    </source>
</evidence>
<sequence>MSFHTTVDRGRSQHAPSDHLAERDFNRIAELINGKTGIRLPPGKRTMIEARLRKRVRAHGMANMEAYCRFLFDEGGLETEASHLVDVVTTNKTDFFREPDHFRFLAGPGIAALMTQHQHERSPHLHFWSAASSNGAEAYTLAMVLSSLIDRNRRFDFSILGTDISTAMLRHAHRAVYPSDFVAPVPGQMRHRYLLQARDPRQNEVRIVPELRERVRFAHLNLMDRTYPFEHHFDVIFLRNVLIYFEREVQVAVTRRLISHLRPGGYLFVGHSETSVAYDLPVRQVAPAIFQLQ</sequence>
<dbReference type="SMART" id="SM00138">
    <property type="entry name" value="MeTrc"/>
    <property type="match status" value="1"/>
</dbReference>
<dbReference type="PANTHER" id="PTHR24422">
    <property type="entry name" value="CHEMOTAXIS PROTEIN METHYLTRANSFERASE"/>
    <property type="match status" value="1"/>
</dbReference>
<feature type="region of interest" description="Disordered" evidence="7">
    <location>
        <begin position="1"/>
        <end position="20"/>
    </location>
</feature>
<dbReference type="GO" id="GO:0008983">
    <property type="term" value="F:protein-glutamate O-methyltransferase activity"/>
    <property type="evidence" value="ECO:0007669"/>
    <property type="project" value="UniProtKB-EC"/>
</dbReference>
<dbReference type="Gene3D" id="1.10.155.10">
    <property type="entry name" value="Chemotaxis receptor methyltransferase CheR, N-terminal domain"/>
    <property type="match status" value="1"/>
</dbReference>
<dbReference type="EC" id="2.1.1.80" evidence="5"/>